<dbReference type="EMBL" id="JAUCMV010000004">
    <property type="protein sequence ID" value="KAK0403206.1"/>
    <property type="molecule type" value="Genomic_DNA"/>
</dbReference>
<protein>
    <submittedName>
        <fullName evidence="1">Uncharacterized protein</fullName>
    </submittedName>
</protein>
<keyword evidence="2" id="KW-1185">Reference proteome</keyword>
<accession>A0AA39HCA0</accession>
<reference evidence="1" key="1">
    <citation type="submission" date="2023-06" db="EMBL/GenBank/DDBJ databases">
        <title>Genomic analysis of the entomopathogenic nematode Steinernema hermaphroditum.</title>
        <authorList>
            <person name="Schwarz E.M."/>
            <person name="Heppert J.K."/>
            <person name="Baniya A."/>
            <person name="Schwartz H.T."/>
            <person name="Tan C.-H."/>
            <person name="Antoshechkin I."/>
            <person name="Sternberg P.W."/>
            <person name="Goodrich-Blair H."/>
            <person name="Dillman A.R."/>
        </authorList>
    </citation>
    <scope>NUCLEOTIDE SEQUENCE</scope>
    <source>
        <strain evidence="1">PS9179</strain>
        <tissue evidence="1">Whole animal</tissue>
    </source>
</reference>
<evidence type="ECO:0000313" key="2">
    <source>
        <dbReference type="Proteomes" id="UP001175271"/>
    </source>
</evidence>
<comment type="caution">
    <text evidence="1">The sequence shown here is derived from an EMBL/GenBank/DDBJ whole genome shotgun (WGS) entry which is preliminary data.</text>
</comment>
<name>A0AA39HCA0_9BILA</name>
<dbReference type="AlphaFoldDB" id="A0AA39HCA0"/>
<gene>
    <name evidence="1" type="ORF">QR680_016780</name>
</gene>
<evidence type="ECO:0000313" key="1">
    <source>
        <dbReference type="EMBL" id="KAK0403206.1"/>
    </source>
</evidence>
<organism evidence="1 2">
    <name type="scientific">Steinernema hermaphroditum</name>
    <dbReference type="NCBI Taxonomy" id="289476"/>
    <lineage>
        <taxon>Eukaryota</taxon>
        <taxon>Metazoa</taxon>
        <taxon>Ecdysozoa</taxon>
        <taxon>Nematoda</taxon>
        <taxon>Chromadorea</taxon>
        <taxon>Rhabditida</taxon>
        <taxon>Tylenchina</taxon>
        <taxon>Panagrolaimomorpha</taxon>
        <taxon>Strongyloidoidea</taxon>
        <taxon>Steinernematidae</taxon>
        <taxon>Steinernema</taxon>
    </lineage>
</organism>
<proteinExistence type="predicted"/>
<sequence>MSDHCHVDGAGIDHACSFHVKNEETINNAKRREKTINAFARVRTRQELWSRRAPCTCETPNIRWRPPTGREVVSGSEMGLVGVETSPSGIHESVEEFKAMLYQMQNVRRKTPFRSSKLASSD</sequence>
<dbReference type="Proteomes" id="UP001175271">
    <property type="component" value="Unassembled WGS sequence"/>
</dbReference>